<dbReference type="OrthoDB" id="1002340at2759"/>
<dbReference type="PANTHER" id="PTHR31286">
    <property type="entry name" value="GLYCINE-RICH CELL WALL STRUCTURAL PROTEIN 1.8-LIKE"/>
    <property type="match status" value="1"/>
</dbReference>
<protein>
    <recommendedName>
        <fullName evidence="1">DUF4283 domain-containing protein</fullName>
    </recommendedName>
</protein>
<dbReference type="Proteomes" id="UP000236161">
    <property type="component" value="Unassembled WGS sequence"/>
</dbReference>
<dbReference type="PANTHER" id="PTHR31286:SF180">
    <property type="entry name" value="OS10G0362600 PROTEIN"/>
    <property type="match status" value="1"/>
</dbReference>
<dbReference type="Pfam" id="PF14111">
    <property type="entry name" value="DUF4283"/>
    <property type="match status" value="1"/>
</dbReference>
<name>A0A2I0B6P6_9ASPA</name>
<dbReference type="InterPro" id="IPR040256">
    <property type="entry name" value="At4g02000-like"/>
</dbReference>
<gene>
    <name evidence="2" type="ORF">AXF42_Ash005345</name>
</gene>
<reference evidence="2 3" key="1">
    <citation type="journal article" date="2017" name="Nature">
        <title>The Apostasia genome and the evolution of orchids.</title>
        <authorList>
            <person name="Zhang G.Q."/>
            <person name="Liu K.W."/>
            <person name="Li Z."/>
            <person name="Lohaus R."/>
            <person name="Hsiao Y.Y."/>
            <person name="Niu S.C."/>
            <person name="Wang J.Y."/>
            <person name="Lin Y.C."/>
            <person name="Xu Q."/>
            <person name="Chen L.J."/>
            <person name="Yoshida K."/>
            <person name="Fujiwara S."/>
            <person name="Wang Z.W."/>
            <person name="Zhang Y.Q."/>
            <person name="Mitsuda N."/>
            <person name="Wang M."/>
            <person name="Liu G.H."/>
            <person name="Pecoraro L."/>
            <person name="Huang H.X."/>
            <person name="Xiao X.J."/>
            <person name="Lin M."/>
            <person name="Wu X.Y."/>
            <person name="Wu W.L."/>
            <person name="Chen Y.Y."/>
            <person name="Chang S.B."/>
            <person name="Sakamoto S."/>
            <person name="Ohme-Takagi M."/>
            <person name="Yagi M."/>
            <person name="Zeng S.J."/>
            <person name="Shen C.Y."/>
            <person name="Yeh C.M."/>
            <person name="Luo Y.B."/>
            <person name="Tsai W.C."/>
            <person name="Van de Peer Y."/>
            <person name="Liu Z.J."/>
        </authorList>
    </citation>
    <scope>NUCLEOTIDE SEQUENCE [LARGE SCALE GENOMIC DNA]</scope>
    <source>
        <strain evidence="3">cv. Shenzhen</strain>
        <tissue evidence="2">Stem</tissue>
    </source>
</reference>
<dbReference type="EMBL" id="KZ451908">
    <property type="protein sequence ID" value="PKA63450.1"/>
    <property type="molecule type" value="Genomic_DNA"/>
</dbReference>
<organism evidence="2 3">
    <name type="scientific">Apostasia shenzhenica</name>
    <dbReference type="NCBI Taxonomy" id="1088818"/>
    <lineage>
        <taxon>Eukaryota</taxon>
        <taxon>Viridiplantae</taxon>
        <taxon>Streptophyta</taxon>
        <taxon>Embryophyta</taxon>
        <taxon>Tracheophyta</taxon>
        <taxon>Spermatophyta</taxon>
        <taxon>Magnoliopsida</taxon>
        <taxon>Liliopsida</taxon>
        <taxon>Asparagales</taxon>
        <taxon>Orchidaceae</taxon>
        <taxon>Apostasioideae</taxon>
        <taxon>Apostasia</taxon>
    </lineage>
</organism>
<proteinExistence type="predicted"/>
<evidence type="ECO:0000259" key="1">
    <source>
        <dbReference type="Pfam" id="PF14111"/>
    </source>
</evidence>
<feature type="domain" description="DUF4283" evidence="1">
    <location>
        <begin position="52"/>
        <end position="130"/>
    </location>
</feature>
<keyword evidence="3" id="KW-1185">Reference proteome</keyword>
<evidence type="ECO:0000313" key="3">
    <source>
        <dbReference type="Proteomes" id="UP000236161"/>
    </source>
</evidence>
<dbReference type="InterPro" id="IPR025558">
    <property type="entry name" value="DUF4283"/>
</dbReference>
<sequence>MGNPPISFAAAVSSCAVSPSLISVNKQPYYDKDAISFSYSSDDIKKLASPFDLSLVGKFLYGRPYLADIRRFFISLNLKGGCNFGLMDNRHLFINFLDSSDYHRLWEKQVYYVEKCPMKLSKWYPGFRVEKESFIFPVWINFPRIPVEFRGEAMNWASIYGKPIKLDEATSKFLKPCFAQVLVKMDVNKKHKEGFLVDVDGKDKFFQKVMIENMPTYCNHCFKLGHNAESCFLKNPLLRKEKNSGLSEKKDKGFHLQKNFSKEKDDTYKKLSDLDEEGFQMIKKKKTWVKKNSLPGLEVFSGNNANQSTLELNSDLQNIEDDKQNLKQQQVDNVIVENLSMISEIGKEVKEADCLFDKEDSLSNGLLECSNSFSALDLDNLDEDLMEAETKHLKYKRNYNRKDCSHNYSSENDEKSQYKDGQRAIMAKLYSE</sequence>
<accession>A0A2I0B6P6</accession>
<dbReference type="AlphaFoldDB" id="A0A2I0B6P6"/>
<evidence type="ECO:0000313" key="2">
    <source>
        <dbReference type="EMBL" id="PKA63450.1"/>
    </source>
</evidence>